<dbReference type="InterPro" id="IPR009869">
    <property type="entry name" value="HSPRO1_N"/>
</dbReference>
<dbReference type="InterPro" id="IPR037217">
    <property type="entry name" value="Trp/Indoleamine_2_3_dOase-like"/>
</dbReference>
<dbReference type="InterPro" id="IPR009743">
    <property type="entry name" value="Hs1pro-1_C"/>
</dbReference>
<feature type="domain" description="Hs1pro-1 C-terminal" evidence="1">
    <location>
        <begin position="204"/>
        <end position="450"/>
    </location>
</feature>
<evidence type="ECO:0000259" key="2">
    <source>
        <dbReference type="Pfam" id="PF07231"/>
    </source>
</evidence>
<dbReference type="GO" id="GO:0046872">
    <property type="term" value="F:metal ion binding"/>
    <property type="evidence" value="ECO:0007669"/>
    <property type="project" value="InterPro"/>
</dbReference>
<dbReference type="GO" id="GO:0006952">
    <property type="term" value="P:defense response"/>
    <property type="evidence" value="ECO:0007669"/>
    <property type="project" value="InterPro"/>
</dbReference>
<dbReference type="AlphaFoldDB" id="A0A2Z7BK08"/>
<dbReference type="Proteomes" id="UP000250235">
    <property type="component" value="Unassembled WGS sequence"/>
</dbReference>
<evidence type="ECO:0008006" key="5">
    <source>
        <dbReference type="Google" id="ProtNLM"/>
    </source>
</evidence>
<dbReference type="GO" id="GO:0019441">
    <property type="term" value="P:L-tryptophan catabolic process to kynurenine"/>
    <property type="evidence" value="ECO:0007669"/>
    <property type="project" value="InterPro"/>
</dbReference>
<organism evidence="3 4">
    <name type="scientific">Dorcoceras hygrometricum</name>
    <dbReference type="NCBI Taxonomy" id="472368"/>
    <lineage>
        <taxon>Eukaryota</taxon>
        <taxon>Viridiplantae</taxon>
        <taxon>Streptophyta</taxon>
        <taxon>Embryophyta</taxon>
        <taxon>Tracheophyta</taxon>
        <taxon>Spermatophyta</taxon>
        <taxon>Magnoliopsida</taxon>
        <taxon>eudicotyledons</taxon>
        <taxon>Gunneridae</taxon>
        <taxon>Pentapetalae</taxon>
        <taxon>asterids</taxon>
        <taxon>lamiids</taxon>
        <taxon>Lamiales</taxon>
        <taxon>Gesneriaceae</taxon>
        <taxon>Didymocarpoideae</taxon>
        <taxon>Trichosporeae</taxon>
        <taxon>Loxocarpinae</taxon>
        <taxon>Dorcoceras</taxon>
    </lineage>
</organism>
<dbReference type="Pfam" id="PF07231">
    <property type="entry name" value="Hs1pro-1_N"/>
    <property type="match status" value="1"/>
</dbReference>
<dbReference type="PANTHER" id="PTHR34795:SF1">
    <property type="entry name" value="NEMATODE RESISTANCE PROTEIN-LIKE HSPRO1"/>
    <property type="match status" value="1"/>
</dbReference>
<evidence type="ECO:0000313" key="3">
    <source>
        <dbReference type="EMBL" id="KZV34963.1"/>
    </source>
</evidence>
<name>A0A2Z7BK08_9LAMI</name>
<dbReference type="GO" id="GO:0020037">
    <property type="term" value="F:heme binding"/>
    <property type="evidence" value="ECO:0007669"/>
    <property type="project" value="InterPro"/>
</dbReference>
<protein>
    <recommendedName>
        <fullName evidence="5">Nematode resistance protein-like HSPRO2</fullName>
    </recommendedName>
</protein>
<dbReference type="InterPro" id="IPR038759">
    <property type="entry name" value="HSPRO1/HSPRO2"/>
</dbReference>
<dbReference type="OrthoDB" id="188455at2759"/>
<dbReference type="SUPFAM" id="SSF140959">
    <property type="entry name" value="Indolic compounds 2,3-dioxygenase-like"/>
    <property type="match status" value="1"/>
</dbReference>
<dbReference type="PANTHER" id="PTHR34795">
    <property type="entry name" value="NEMATODE RESISTANCE PROTEIN-LIKE HSPRO1"/>
    <property type="match status" value="1"/>
</dbReference>
<proteinExistence type="predicted"/>
<dbReference type="EMBL" id="KV005015">
    <property type="protein sequence ID" value="KZV34963.1"/>
    <property type="molecule type" value="Genomic_DNA"/>
</dbReference>
<gene>
    <name evidence="3" type="ORF">F511_04937</name>
</gene>
<evidence type="ECO:0000313" key="4">
    <source>
        <dbReference type="Proteomes" id="UP000250235"/>
    </source>
</evidence>
<accession>A0A2Z7BK08</accession>
<reference evidence="3 4" key="1">
    <citation type="journal article" date="2015" name="Proc. Natl. Acad. Sci. U.S.A.">
        <title>The resurrection genome of Boea hygrometrica: A blueprint for survival of dehydration.</title>
        <authorList>
            <person name="Xiao L."/>
            <person name="Yang G."/>
            <person name="Zhang L."/>
            <person name="Yang X."/>
            <person name="Zhao S."/>
            <person name="Ji Z."/>
            <person name="Zhou Q."/>
            <person name="Hu M."/>
            <person name="Wang Y."/>
            <person name="Chen M."/>
            <person name="Xu Y."/>
            <person name="Jin H."/>
            <person name="Xiao X."/>
            <person name="Hu G."/>
            <person name="Bao F."/>
            <person name="Hu Y."/>
            <person name="Wan P."/>
            <person name="Li L."/>
            <person name="Deng X."/>
            <person name="Kuang T."/>
            <person name="Xiang C."/>
            <person name="Zhu J.K."/>
            <person name="Oliver M.J."/>
            <person name="He Y."/>
        </authorList>
    </citation>
    <scope>NUCLEOTIDE SEQUENCE [LARGE SCALE GENOMIC DNA]</scope>
    <source>
        <strain evidence="4">cv. XS01</strain>
    </source>
</reference>
<keyword evidence="4" id="KW-1185">Reference proteome</keyword>
<dbReference type="Pfam" id="PF07014">
    <property type="entry name" value="Hs1pro-1_C"/>
    <property type="match status" value="1"/>
</dbReference>
<feature type="domain" description="Nematode resistance protein-like HSPRO1 N-terminal" evidence="2">
    <location>
        <begin position="1"/>
        <end position="201"/>
    </location>
</feature>
<sequence>MVDLDWKTKMVSSETTNISPKLSNKLQMWIPAYKVRVSDLSPASESACSAYDHYLRLPELKKLWDSKDFPGWRSEQLFRPAFAGLEITFRLISTVLSDQRPYANHREWRRRLESLAASEIEIIAMLCEEEEENLETRGTIPIVDFTSEGGMLARENSSAEVWKLSDKTTVVSQVSEAGLLPRLATWHKSEDVARKIQYSIECQMQGCPYTLGLGEPNLSGKPSLDYDAICKPSELQGLKKCPNDDLVKNRENYTVYSTHQILESWIRVARRLVERVFEEISSKRFDRASGYCWILEKVWVVLNEVENLHFLVDPDDFLRLKNHLSMKANSGWDLFCFRSRELVELTKSCKDLKHKVPAILEEEVDPTGGPRIQDAAMELYRTKQVPAKIHLLQAMQAVEAAVKRFYFSYKQLLTATMGSLEAKETADLLSQIFLEPTYYPSLDAAKTFLDAAAKTFLGETRN</sequence>
<evidence type="ECO:0000259" key="1">
    <source>
        <dbReference type="Pfam" id="PF07014"/>
    </source>
</evidence>